<reference evidence="1" key="1">
    <citation type="submission" date="2021-06" db="EMBL/GenBank/DDBJ databases">
        <authorList>
            <person name="Kallberg Y."/>
            <person name="Tangrot J."/>
            <person name="Rosling A."/>
        </authorList>
    </citation>
    <scope>NUCLEOTIDE SEQUENCE</scope>
    <source>
        <strain evidence="1">AU212A</strain>
    </source>
</reference>
<dbReference type="Proteomes" id="UP000789860">
    <property type="component" value="Unassembled WGS sequence"/>
</dbReference>
<protein>
    <submittedName>
        <fullName evidence="1">2539_t:CDS:1</fullName>
    </submittedName>
</protein>
<comment type="caution">
    <text evidence="1">The sequence shown here is derived from an EMBL/GenBank/DDBJ whole genome shotgun (WGS) entry which is preliminary data.</text>
</comment>
<keyword evidence="2" id="KW-1185">Reference proteome</keyword>
<name>A0ACA9LKP1_9GLOM</name>
<proteinExistence type="predicted"/>
<evidence type="ECO:0000313" key="2">
    <source>
        <dbReference type="Proteomes" id="UP000789860"/>
    </source>
</evidence>
<evidence type="ECO:0000313" key="1">
    <source>
        <dbReference type="EMBL" id="CAG8536781.1"/>
    </source>
</evidence>
<gene>
    <name evidence="1" type="ORF">SCALOS_LOCUS4677</name>
</gene>
<dbReference type="EMBL" id="CAJVPM010006598">
    <property type="protein sequence ID" value="CAG8536781.1"/>
    <property type="molecule type" value="Genomic_DNA"/>
</dbReference>
<accession>A0ACA9LKP1</accession>
<organism evidence="1 2">
    <name type="scientific">Scutellospora calospora</name>
    <dbReference type="NCBI Taxonomy" id="85575"/>
    <lineage>
        <taxon>Eukaryota</taxon>
        <taxon>Fungi</taxon>
        <taxon>Fungi incertae sedis</taxon>
        <taxon>Mucoromycota</taxon>
        <taxon>Glomeromycotina</taxon>
        <taxon>Glomeromycetes</taxon>
        <taxon>Diversisporales</taxon>
        <taxon>Gigasporaceae</taxon>
        <taxon>Scutellospora</taxon>
    </lineage>
</organism>
<sequence>MTYEWNKNRIDDIVNEAMEYSCQESIIENKKQEVFMENKLKEYITEINDNFDIVEPLNFNEIKDGLDPKIIWMFLIIMRVTYQELLKLNTNKIESRNYYMDDYNARGGYEGARRRNQKSYNAW</sequence>